<dbReference type="InterPro" id="IPR003615">
    <property type="entry name" value="HNH_nuc"/>
</dbReference>
<reference evidence="1" key="1">
    <citation type="submission" date="2021-04" db="EMBL/GenBank/DDBJ databases">
        <title>Biosynthetic gene clusters of Dactylosporangioum roseum.</title>
        <authorList>
            <person name="Hartkoorn R.C."/>
            <person name="Beaudoing E."/>
            <person name="Hot D."/>
            <person name="Moureu S."/>
        </authorList>
    </citation>
    <scope>NUCLEOTIDE SEQUENCE</scope>
    <source>
        <strain evidence="1">NRRL B-16295</strain>
    </source>
</reference>
<dbReference type="RefSeq" id="WP_260725709.1">
    <property type="nucleotide sequence ID" value="NZ_BAAABS010000068.1"/>
</dbReference>
<dbReference type="Gene3D" id="1.10.30.50">
    <property type="match status" value="1"/>
</dbReference>
<name>A0ABY5Z3I5_9ACTN</name>
<protein>
    <recommendedName>
        <fullName evidence="3">HNH domain-containing protein</fullName>
    </recommendedName>
</protein>
<dbReference type="EMBL" id="CP073721">
    <property type="protein sequence ID" value="UWZ36377.1"/>
    <property type="molecule type" value="Genomic_DNA"/>
</dbReference>
<dbReference type="CDD" id="cd00085">
    <property type="entry name" value="HNHc"/>
    <property type="match status" value="1"/>
</dbReference>
<evidence type="ECO:0008006" key="3">
    <source>
        <dbReference type="Google" id="ProtNLM"/>
    </source>
</evidence>
<accession>A0ABY5Z3I5</accession>
<proteinExistence type="predicted"/>
<gene>
    <name evidence="1" type="ORF">Drose_35985</name>
</gene>
<dbReference type="Proteomes" id="UP001058271">
    <property type="component" value="Chromosome"/>
</dbReference>
<evidence type="ECO:0000313" key="2">
    <source>
        <dbReference type="Proteomes" id="UP001058271"/>
    </source>
</evidence>
<keyword evidence="2" id="KW-1185">Reference proteome</keyword>
<organism evidence="1 2">
    <name type="scientific">Dactylosporangium roseum</name>
    <dbReference type="NCBI Taxonomy" id="47989"/>
    <lineage>
        <taxon>Bacteria</taxon>
        <taxon>Bacillati</taxon>
        <taxon>Actinomycetota</taxon>
        <taxon>Actinomycetes</taxon>
        <taxon>Micromonosporales</taxon>
        <taxon>Micromonosporaceae</taxon>
        <taxon>Dactylosporangium</taxon>
    </lineage>
</organism>
<evidence type="ECO:0000313" key="1">
    <source>
        <dbReference type="EMBL" id="UWZ36377.1"/>
    </source>
</evidence>
<sequence length="281" mass="31677">MRHVALDRVESVIPAEWHAKAKKVNEELAAATTVAGRKAIVKANEDLWREAGRHLATVMEGKCWYCEIRDVRSDHPVDHYRPKGRVAGESHGGYWWLTFALENYRWSCTFCNSRRVDVEGGTSGGKQDFFPLSPSGKRAQVPADSLENEHPLLLDPTDSRDVALLLFDETGVPSLDPKHAQIHDDLRVEASIEFYHWRHRPLASARRLIFRKVAVVCADADNLLQGFERTRDQAIHHKWMRSVRALNMMADRASEHSAAALCALRGLRTASRSAAEALDLP</sequence>